<accession>A0ABR7DLP7</accession>
<proteinExistence type="inferred from homology"/>
<protein>
    <submittedName>
        <fullName evidence="4">Phage tail sheath subtilisin-like domain-containing protein</fullName>
    </submittedName>
</protein>
<feature type="domain" description="Tail sheath protein C-terminal" evidence="3">
    <location>
        <begin position="509"/>
        <end position="612"/>
    </location>
</feature>
<gene>
    <name evidence="4" type="ORF">H8S65_06150</name>
</gene>
<dbReference type="PANTHER" id="PTHR35861:SF1">
    <property type="entry name" value="PHAGE TAIL SHEATH PROTEIN"/>
    <property type="match status" value="1"/>
</dbReference>
<organism evidence="4 5">
    <name type="scientific">Parabacteroides hominis</name>
    <dbReference type="NCBI Taxonomy" id="2763057"/>
    <lineage>
        <taxon>Bacteria</taxon>
        <taxon>Pseudomonadati</taxon>
        <taxon>Bacteroidota</taxon>
        <taxon>Bacteroidia</taxon>
        <taxon>Bacteroidales</taxon>
        <taxon>Tannerellaceae</taxon>
        <taxon>Parabacteroides</taxon>
    </lineage>
</organism>
<dbReference type="Pfam" id="PF17482">
    <property type="entry name" value="Phage_sheath_1C"/>
    <property type="match status" value="1"/>
</dbReference>
<evidence type="ECO:0000313" key="4">
    <source>
        <dbReference type="EMBL" id="MBC5632350.1"/>
    </source>
</evidence>
<dbReference type="PANTHER" id="PTHR35861">
    <property type="match status" value="1"/>
</dbReference>
<keyword evidence="2" id="KW-0175">Coiled coil</keyword>
<comment type="similarity">
    <text evidence="1">Belongs to the myoviridae tail sheath protein family.</text>
</comment>
<sequence length="618" mass="68631">MAAMKTPGVYIVEKNAFPNSVVAVPTAVPAFIGHTRFAMDGTKDLKKKPFRITSMLEYETYFGGAPDSKYTLVLPENKKSALQNDNAKLEDLLDKSETLKKEIAALENDETKKAELLEKKTALATNEASIKELELSILKAKIEILNLSTPVWSVTAPNPNYTLYYNMILYFANGGGACYIVSVGSYTDQFDAKNFTDGINALKNEQEPTMVVVPEAVNGLNSMWKAITEEALMHCGKFMKNRITILDVFNGYKSDKDPNDGKDVITYFRENVGSEYLDFAAAYYPWLDTSVVSESSIDASSLTNPDQLLYILKLEIDWSKDRLIANKMHCFQFYLGCQLIDKDTSITDKDAAKAPLQLKIAKDDKLTMEKAQELAKTGTISDDHIKAAAKETLTVLSPKEQIDLANMLLPNSTCGKEIMKVICQQINRLPVAAAMAGIYARTDDARGVWKAPANVSISRAVSPTVNLTDSMQENLNVDVLGRCINAIRYFKGDGIKVWGARTLDGNSLDWRYINVRRTMIFLEESIKNAAKAYVFEPNVASTWLNMKSMIENFLMGVWKQGGLAGASPEDAYSVHVGLGDTMTPEDILEGILRITILVAISRPAEFIEITFQQQMQKS</sequence>
<comment type="caution">
    <text evidence="4">The sequence shown here is derived from an EMBL/GenBank/DDBJ whole genome shotgun (WGS) entry which is preliminary data.</text>
</comment>
<dbReference type="EMBL" id="JACOOJ010000007">
    <property type="protein sequence ID" value="MBC5632350.1"/>
    <property type="molecule type" value="Genomic_DNA"/>
</dbReference>
<evidence type="ECO:0000313" key="5">
    <source>
        <dbReference type="Proteomes" id="UP000651475"/>
    </source>
</evidence>
<feature type="coiled-coil region" evidence="2">
    <location>
        <begin position="79"/>
        <end position="119"/>
    </location>
</feature>
<keyword evidence="5" id="KW-1185">Reference proteome</keyword>
<evidence type="ECO:0000256" key="1">
    <source>
        <dbReference type="ARBA" id="ARBA00008005"/>
    </source>
</evidence>
<name>A0ABR7DLP7_9BACT</name>
<dbReference type="InterPro" id="IPR020287">
    <property type="entry name" value="Tail_sheath_C"/>
</dbReference>
<dbReference type="InterPro" id="IPR052042">
    <property type="entry name" value="Tail_sheath_structural"/>
</dbReference>
<evidence type="ECO:0000259" key="3">
    <source>
        <dbReference type="Pfam" id="PF17482"/>
    </source>
</evidence>
<reference evidence="4 5" key="1">
    <citation type="submission" date="2020-08" db="EMBL/GenBank/DDBJ databases">
        <title>Genome public.</title>
        <authorList>
            <person name="Liu C."/>
            <person name="Sun Q."/>
        </authorList>
    </citation>
    <scope>NUCLEOTIDE SEQUENCE [LARGE SCALE GENOMIC DNA]</scope>
    <source>
        <strain evidence="4 5">NSJ-79</strain>
    </source>
</reference>
<dbReference type="Proteomes" id="UP000651475">
    <property type="component" value="Unassembled WGS sequence"/>
</dbReference>
<evidence type="ECO:0000256" key="2">
    <source>
        <dbReference type="SAM" id="Coils"/>
    </source>
</evidence>
<dbReference type="RefSeq" id="WP_186929120.1">
    <property type="nucleotide sequence ID" value="NZ_JACOOJ010000007.1"/>
</dbReference>
<dbReference type="Gene3D" id="3.40.50.11780">
    <property type="match status" value="1"/>
</dbReference>